<dbReference type="EMBL" id="CP018906">
    <property type="protein sequence ID" value="AQW20774.1"/>
    <property type="molecule type" value="Genomic_DNA"/>
</dbReference>
<keyword evidence="9" id="KW-1185">Reference proteome</keyword>
<dbReference type="OrthoDB" id="4494979at2"/>
<organism evidence="8 9">
    <name type="scientific">Lentilactobacillus curieae</name>
    <dbReference type="NCBI Taxonomy" id="1138822"/>
    <lineage>
        <taxon>Bacteria</taxon>
        <taxon>Bacillati</taxon>
        <taxon>Bacillota</taxon>
        <taxon>Bacilli</taxon>
        <taxon>Lactobacillales</taxon>
        <taxon>Lactobacillaceae</taxon>
        <taxon>Lentilactobacillus</taxon>
    </lineage>
</organism>
<evidence type="ECO:0000313" key="9">
    <source>
        <dbReference type="Proteomes" id="UP000030361"/>
    </source>
</evidence>
<dbReference type="InterPro" id="IPR047212">
    <property type="entry name" value="TPP_POXB-like"/>
</dbReference>
<dbReference type="Pfam" id="PF00205">
    <property type="entry name" value="TPP_enzyme_M"/>
    <property type="match status" value="1"/>
</dbReference>
<dbReference type="AlphaFoldDB" id="A0A1S6QGN4"/>
<dbReference type="InterPro" id="IPR000399">
    <property type="entry name" value="TPP-bd_CS"/>
</dbReference>
<dbReference type="Gene3D" id="3.40.50.970">
    <property type="match status" value="2"/>
</dbReference>
<dbReference type="PROSITE" id="PS00187">
    <property type="entry name" value="TPP_ENZYMES"/>
    <property type="match status" value="1"/>
</dbReference>
<evidence type="ECO:0000259" key="6">
    <source>
        <dbReference type="Pfam" id="PF02775"/>
    </source>
</evidence>
<dbReference type="KEGG" id="lcu:PL11_002020"/>
<dbReference type="NCBIfam" id="TIGR02720">
    <property type="entry name" value="pyruv_oxi_spxB"/>
    <property type="match status" value="1"/>
</dbReference>
<dbReference type="SUPFAM" id="SSF52518">
    <property type="entry name" value="Thiamin diphosphate-binding fold (THDP-binding)"/>
    <property type="match status" value="2"/>
</dbReference>
<dbReference type="GO" id="GO:0000287">
    <property type="term" value="F:magnesium ion binding"/>
    <property type="evidence" value="ECO:0007669"/>
    <property type="project" value="InterPro"/>
</dbReference>
<dbReference type="GO" id="GO:0030976">
    <property type="term" value="F:thiamine pyrophosphate binding"/>
    <property type="evidence" value="ECO:0007669"/>
    <property type="project" value="InterPro"/>
</dbReference>
<dbReference type="PANTHER" id="PTHR42981">
    <property type="entry name" value="PYRUVATE DEHYDROGENASE [UBIQUINONE]"/>
    <property type="match status" value="1"/>
</dbReference>
<reference evidence="8 9" key="1">
    <citation type="journal article" date="2015" name="Genome Announc.">
        <title>Genome Sequence of Lactobacillus curieae CCTCC M 2011381T, a Novel Producer of Gamma-aminobutyric Acid.</title>
        <authorList>
            <person name="Wang Y."/>
            <person name="Wang Y."/>
            <person name="Lang C."/>
            <person name="Wei D."/>
            <person name="Xu P."/>
            <person name="Xie J."/>
        </authorList>
    </citation>
    <scope>NUCLEOTIDE SEQUENCE [LARGE SCALE GENOMIC DNA]</scope>
    <source>
        <strain evidence="8 9">CCTCC M 2011381</strain>
    </source>
</reference>
<dbReference type="Pfam" id="PF02775">
    <property type="entry name" value="TPP_enzyme_C"/>
    <property type="match status" value="1"/>
</dbReference>
<dbReference type="InterPro" id="IPR011766">
    <property type="entry name" value="TPP_enzyme_TPP-bd"/>
</dbReference>
<feature type="domain" description="Thiamine pyrophosphate enzyme TPP-binding" evidence="6">
    <location>
        <begin position="387"/>
        <end position="537"/>
    </location>
</feature>
<name>A0A1S6QGN4_9LACO</name>
<dbReference type="eggNOG" id="COG0028">
    <property type="taxonomic scope" value="Bacteria"/>
</dbReference>
<dbReference type="InterPro" id="IPR029061">
    <property type="entry name" value="THDP-binding"/>
</dbReference>
<sequence>MANTIDSGVAMIKTLESWGVDHIYGLPGGSINNVMYALREEQSKGNIKYIHVRHEEVGGLAAVDDGRVTGKIGVAFGSAGPGATHLFQGAYDAMMDRVPTLFLVGQVPHNFMNADFFQEQDESQLFSDAAVYNRTVTTAESLPKVVDEAIRQAYAKHGPAVVVIPNDLAHEQIPADGYYSSAANFEKAEAPEPKGEKVEEALKLIKEAKKPVIYMGQGVRGAADDMMELSRKLQMPIIYAALAKDVIPYEFPALLGSGMRVASKPANEALKETDLMLFVGSNFPFSEILFNPNAKFIQIDSNPAMLGKRHKTDVSMYADAKKALKKFLEMSEQLPESPWYQANIDNANNWREYNEHMMNKTDGDLRFEPVFKEINRIAKDDALFSIDVGDVTQNAVRLIKNSGKERWFTSGLFATMGAGLPGALAAKLSHPDKQVFSLAGDGAQTMVMQDLITEKLYNLPIINVVFKNYELGFIVDEQEDEGEERFGVSLGGIDFAQVAEAQGVHGIHVTKVEELPKAFDEALEMTEHQNEPVLIDVQITGERPIPVEKLELDPAENSPEAIAQFKKRYYAEDLKPFSEFLANHGVK</sequence>
<evidence type="ECO:0000256" key="2">
    <source>
        <dbReference type="ARBA" id="ARBA00023052"/>
    </source>
</evidence>
<dbReference type="CDD" id="cd02014">
    <property type="entry name" value="TPP_POX"/>
    <property type="match status" value="1"/>
</dbReference>
<dbReference type="Gene3D" id="3.40.50.1220">
    <property type="entry name" value="TPP-binding domain"/>
    <property type="match status" value="1"/>
</dbReference>
<dbReference type="RefSeq" id="WP_035165980.1">
    <property type="nucleotide sequence ID" value="NZ_CP018906.1"/>
</dbReference>
<evidence type="ECO:0000256" key="3">
    <source>
        <dbReference type="NCBIfam" id="TIGR02720"/>
    </source>
</evidence>
<dbReference type="SUPFAM" id="SSF52467">
    <property type="entry name" value="DHS-like NAD/FAD-binding domain"/>
    <property type="match status" value="1"/>
</dbReference>
<keyword evidence="8" id="KW-0670">Pyruvate</keyword>
<dbReference type="InterPro" id="IPR012000">
    <property type="entry name" value="Thiamin_PyroP_enz_cen_dom"/>
</dbReference>
<comment type="similarity">
    <text evidence="1 4">Belongs to the TPP enzyme family.</text>
</comment>
<evidence type="ECO:0000313" key="8">
    <source>
        <dbReference type="EMBL" id="AQW20774.1"/>
    </source>
</evidence>
<protein>
    <recommendedName>
        <fullName evidence="3">Pyruvate oxidase</fullName>
        <ecNumber evidence="3">1.2.3.3</ecNumber>
    </recommendedName>
</protein>
<dbReference type="InterPro" id="IPR047211">
    <property type="entry name" value="POXB-like"/>
</dbReference>
<dbReference type="InterPro" id="IPR047210">
    <property type="entry name" value="TPP_PYR_POXB-like"/>
</dbReference>
<dbReference type="InterPro" id="IPR012001">
    <property type="entry name" value="Thiamin_PyroP_enz_TPP-bd_dom"/>
</dbReference>
<dbReference type="Proteomes" id="UP000030361">
    <property type="component" value="Chromosome"/>
</dbReference>
<dbReference type="InterPro" id="IPR014092">
    <property type="entry name" value="Pyruvate_oxidase"/>
</dbReference>
<dbReference type="CDD" id="cd07039">
    <property type="entry name" value="TPP_PYR_POX"/>
    <property type="match status" value="1"/>
</dbReference>
<evidence type="ECO:0000259" key="7">
    <source>
        <dbReference type="Pfam" id="PF02776"/>
    </source>
</evidence>
<feature type="domain" description="Thiamine pyrophosphate enzyme central" evidence="5">
    <location>
        <begin position="198"/>
        <end position="326"/>
    </location>
</feature>
<evidence type="ECO:0000256" key="1">
    <source>
        <dbReference type="ARBA" id="ARBA00007812"/>
    </source>
</evidence>
<feature type="domain" description="Thiamine pyrophosphate enzyme N-terminal TPP-binding" evidence="7">
    <location>
        <begin position="10"/>
        <end position="122"/>
    </location>
</feature>
<evidence type="ECO:0000259" key="5">
    <source>
        <dbReference type="Pfam" id="PF00205"/>
    </source>
</evidence>
<dbReference type="GO" id="GO:0047112">
    <property type="term" value="F:pyruvate oxidase activity"/>
    <property type="evidence" value="ECO:0007669"/>
    <property type="project" value="UniProtKB-UniRule"/>
</dbReference>
<proteinExistence type="inferred from homology"/>
<dbReference type="PANTHER" id="PTHR42981:SF2">
    <property type="entry name" value="PYRUVATE DEHYDROGENASE [UBIQUINONE]"/>
    <property type="match status" value="1"/>
</dbReference>
<dbReference type="Pfam" id="PF02776">
    <property type="entry name" value="TPP_enzyme_N"/>
    <property type="match status" value="1"/>
</dbReference>
<keyword evidence="2 4" id="KW-0786">Thiamine pyrophosphate</keyword>
<dbReference type="EC" id="1.2.3.3" evidence="3"/>
<gene>
    <name evidence="8" type="ORF">PL11_002020</name>
</gene>
<evidence type="ECO:0000256" key="4">
    <source>
        <dbReference type="RuleBase" id="RU362132"/>
    </source>
</evidence>
<dbReference type="InterPro" id="IPR029035">
    <property type="entry name" value="DHS-like_NAD/FAD-binding_dom"/>
</dbReference>
<accession>A0A1S6QGN4</accession>
<dbReference type="Gene3D" id="1.10.10.940">
    <property type="match status" value="1"/>
</dbReference>